<evidence type="ECO:0000313" key="4">
    <source>
        <dbReference type="EMBL" id="WEW56617.1"/>
    </source>
</evidence>
<feature type="region of interest" description="Disordered" evidence="2">
    <location>
        <begin position="1"/>
        <end position="22"/>
    </location>
</feature>
<feature type="compositionally biased region" description="Low complexity" evidence="2">
    <location>
        <begin position="690"/>
        <end position="720"/>
    </location>
</feature>
<feature type="compositionally biased region" description="Basic and acidic residues" evidence="2">
    <location>
        <begin position="179"/>
        <end position="195"/>
    </location>
</feature>
<feature type="coiled-coil region" evidence="1">
    <location>
        <begin position="262"/>
        <end position="296"/>
    </location>
</feature>
<keyword evidence="5" id="KW-1185">Reference proteome</keyword>
<organism evidence="4 5">
    <name type="scientific">Emydomyces testavorans</name>
    <dbReference type="NCBI Taxonomy" id="2070801"/>
    <lineage>
        <taxon>Eukaryota</taxon>
        <taxon>Fungi</taxon>
        <taxon>Dikarya</taxon>
        <taxon>Ascomycota</taxon>
        <taxon>Pezizomycotina</taxon>
        <taxon>Eurotiomycetes</taxon>
        <taxon>Eurotiomycetidae</taxon>
        <taxon>Onygenales</taxon>
        <taxon>Nannizziopsiaceae</taxon>
        <taxon>Emydomyces</taxon>
    </lineage>
</organism>
<feature type="compositionally biased region" description="Basic and acidic residues" evidence="2">
    <location>
        <begin position="126"/>
        <end position="142"/>
    </location>
</feature>
<dbReference type="AlphaFoldDB" id="A0AAF0DFN3"/>
<name>A0AAF0DFN3_9EURO</name>
<dbReference type="Pfam" id="PF11500">
    <property type="entry name" value="Cut12"/>
    <property type="match status" value="1"/>
</dbReference>
<keyword evidence="1" id="KW-0175">Coiled coil</keyword>
<evidence type="ECO:0000259" key="3">
    <source>
        <dbReference type="Pfam" id="PF11500"/>
    </source>
</evidence>
<feature type="region of interest" description="Disordered" evidence="2">
    <location>
        <begin position="616"/>
        <end position="745"/>
    </location>
</feature>
<feature type="compositionally biased region" description="Basic and acidic residues" evidence="2">
    <location>
        <begin position="62"/>
        <end position="81"/>
    </location>
</feature>
<feature type="compositionally biased region" description="Gly residues" evidence="2">
    <location>
        <begin position="1"/>
        <end position="14"/>
    </location>
</feature>
<feature type="compositionally biased region" description="Pro residues" evidence="2">
    <location>
        <begin position="85"/>
        <end position="99"/>
    </location>
</feature>
<feature type="region of interest" description="Disordered" evidence="2">
    <location>
        <begin position="528"/>
        <end position="556"/>
    </location>
</feature>
<feature type="domain" description="Spindle pole body-associated protein cut12" evidence="3">
    <location>
        <begin position="160"/>
        <end position="307"/>
    </location>
</feature>
<dbReference type="Proteomes" id="UP001219355">
    <property type="component" value="Chromosome 1"/>
</dbReference>
<protein>
    <recommendedName>
        <fullName evidence="3">Spindle pole body-associated protein cut12 domain-containing protein</fullName>
    </recommendedName>
</protein>
<feature type="region of interest" description="Disordered" evidence="2">
    <location>
        <begin position="61"/>
        <end position="206"/>
    </location>
</feature>
<accession>A0AAF0DFN3</accession>
<dbReference type="InterPro" id="IPR021589">
    <property type="entry name" value="Cut12"/>
</dbReference>
<dbReference type="EMBL" id="CP120627">
    <property type="protein sequence ID" value="WEW56617.1"/>
    <property type="molecule type" value="Genomic_DNA"/>
</dbReference>
<evidence type="ECO:0000313" key="5">
    <source>
        <dbReference type="Proteomes" id="UP001219355"/>
    </source>
</evidence>
<gene>
    <name evidence="4" type="ORF">PRK78_002065</name>
</gene>
<feature type="compositionally biased region" description="Basic and acidic residues" evidence="2">
    <location>
        <begin position="625"/>
        <end position="639"/>
    </location>
</feature>
<evidence type="ECO:0000256" key="1">
    <source>
        <dbReference type="SAM" id="Coils"/>
    </source>
</evidence>
<evidence type="ECO:0000256" key="2">
    <source>
        <dbReference type="SAM" id="MobiDB-lite"/>
    </source>
</evidence>
<reference evidence="4" key="1">
    <citation type="submission" date="2023-03" db="EMBL/GenBank/DDBJ databases">
        <title>Emydomyces testavorans Genome Sequence.</title>
        <authorList>
            <person name="Hoyer L."/>
        </authorList>
    </citation>
    <scope>NUCLEOTIDE SEQUENCE</scope>
    <source>
        <strain evidence="4">16-2883</strain>
    </source>
</reference>
<sequence>MLGWLAGMGRGESAGGVDAPETPAPVFAYKAFKNAVLGTPAEVDEDRELTVPIKPLNTTYQRSDELVKKLTKTQSEKEKMSQPEQPLPPPKEPTQPMPSPTKSILLTPGTAATRRKTVSFGEGVVDNERKRSASDASPRRDLLSGNISRQWPASISDPPKRSRNNLTPSFLEVRGNKSNRNDELFDIGEKKETTPTKKTVQAATQPTKGLVEEVEDDITTNLNEPRSQSGIYWKSEYESYRAKSDREFRKLIENRSLTDSFARMKEAEANRLADRLKQQEEKVKEMERCLTELAAGMAEKLNTGEPKNEDMVKELSQQTALTLKHKYKAASMRRALEKHGSLKNDDSPPDSESKQNAVALNLRKVQEELDRANAQLKAQGHLHDLEKLQELAQNSEQKASKLEAENISLKRDLAKVKKEILNYEERRKSKEAKLKRRHQVLESRVKEYSEQLRDTSKAHREAENALKKSFEAEKREMQEIIDSLRNKLAAGDKDACAKAHIPADSFRRSTRHSLAPSKREFDAIHGRKYKASHETGHNQATQTRNGPERGRSPLSQPYEHANQCIKQQCSGEEPRVHSTSETDVCNETGNLLELDSDLSPPDTVKRRQNNVDLLASANLLQTKRSRSESPKKPASREHYMNACPSPRPSMVYVELGQDSTGTSSRPHLPGNTEGKAPRQNANKASGLNRPLSLVPESSVPSSSASAKLKSMSPERAAAARARLRGSSSDAKRTRPQGKENVLVAI</sequence>
<feature type="region of interest" description="Disordered" evidence="2">
    <location>
        <begin position="445"/>
        <end position="469"/>
    </location>
</feature>
<proteinExistence type="predicted"/>